<feature type="domain" description="Multidrug resistance protein MdtA-like alpha-helical hairpin" evidence="4">
    <location>
        <begin position="147"/>
        <end position="216"/>
    </location>
</feature>
<gene>
    <name evidence="8" type="ORF">ACFPMG_19575</name>
</gene>
<dbReference type="Pfam" id="PF25917">
    <property type="entry name" value="BSH_RND"/>
    <property type="match status" value="1"/>
</dbReference>
<dbReference type="Gene3D" id="1.10.287.470">
    <property type="entry name" value="Helix hairpin bin"/>
    <property type="match status" value="1"/>
</dbReference>
<evidence type="ECO:0000259" key="5">
    <source>
        <dbReference type="Pfam" id="PF25917"/>
    </source>
</evidence>
<dbReference type="PANTHER" id="PTHR30158:SF24">
    <property type="entry name" value="HLYD FAMILY SECRETION PROTEIN"/>
    <property type="match status" value="1"/>
</dbReference>
<reference evidence="9" key="1">
    <citation type="journal article" date="2019" name="Int. J. Syst. Evol. Microbiol.">
        <title>The Global Catalogue of Microorganisms (GCM) 10K type strain sequencing project: providing services to taxonomists for standard genome sequencing and annotation.</title>
        <authorList>
            <consortium name="The Broad Institute Genomics Platform"/>
            <consortium name="The Broad Institute Genome Sequencing Center for Infectious Disease"/>
            <person name="Wu L."/>
            <person name="Ma J."/>
        </authorList>
    </citation>
    <scope>NUCLEOTIDE SEQUENCE [LARGE SCALE GENOMIC DNA]</scope>
    <source>
        <strain evidence="9">CCUG 58760</strain>
    </source>
</reference>
<feature type="domain" description="Multidrug resistance protein MdtA-like C-terminal permuted SH3" evidence="7">
    <location>
        <begin position="351"/>
        <end position="409"/>
    </location>
</feature>
<keyword evidence="9" id="KW-1185">Reference proteome</keyword>
<comment type="caution">
    <text evidence="8">The sequence shown here is derived from an EMBL/GenBank/DDBJ whole genome shotgun (WGS) entry which is preliminary data.</text>
</comment>
<comment type="subcellular location">
    <subcellularLocation>
        <location evidence="1">Cell envelope</location>
    </subcellularLocation>
</comment>
<evidence type="ECO:0000313" key="9">
    <source>
        <dbReference type="Proteomes" id="UP001596166"/>
    </source>
</evidence>
<protein>
    <submittedName>
        <fullName evidence="8">Efflux RND transporter periplasmic adaptor subunit</fullName>
    </submittedName>
</protein>
<sequence length="433" mass="46100">MAATFAYCGTPPIHATIRPPATGVETVMTGARTGGTAPPSRMKAALPALLAAIASIGGLWMAGPSGDGARAAENAQNAPPPVTVSPPLRKEIVEWDEFTGQFQAVDFVEIRARVSGYLDSIAFQDGQLVRQGDPLFVIDPRPFEAALASARAEQQQAEAKLDLSNRQLARASELRRSDNVAASVFDERQQQVRVDAAGVEVAKAAVRTAELNLNFTRITAPIAGRISRREVSVGNLIVGGDTSTTTLLTTIVSLDPIYFIFDMSEADYLAYQRAAARGALKSQRDGGIEVEGRLFDEQSWPLKGTLNFIDNQVSPGAGTIRARAVFPNPSLLLTPGQFGRLRLPGSDRYTATLIPDQAVVSDQATKIVLTVGNDGTVVPKPVRLGPIEDGLRVVRSGLEETDKVIINGLVRARPGAKVTPQDGRIEPPKPPAG</sequence>
<dbReference type="Pfam" id="PF25967">
    <property type="entry name" value="RND-MFP_C"/>
    <property type="match status" value="1"/>
</dbReference>
<evidence type="ECO:0000259" key="6">
    <source>
        <dbReference type="Pfam" id="PF25944"/>
    </source>
</evidence>
<organism evidence="8 9">
    <name type="scientific">Azospirillum himalayense</name>
    <dbReference type="NCBI Taxonomy" id="654847"/>
    <lineage>
        <taxon>Bacteria</taxon>
        <taxon>Pseudomonadati</taxon>
        <taxon>Pseudomonadota</taxon>
        <taxon>Alphaproteobacteria</taxon>
        <taxon>Rhodospirillales</taxon>
        <taxon>Azospirillaceae</taxon>
        <taxon>Azospirillum</taxon>
    </lineage>
</organism>
<dbReference type="Proteomes" id="UP001596166">
    <property type="component" value="Unassembled WGS sequence"/>
</dbReference>
<feature type="domain" description="Multidrug resistance protein MdtA-like barrel-sandwich hybrid" evidence="5">
    <location>
        <begin position="108"/>
        <end position="245"/>
    </location>
</feature>
<dbReference type="NCBIfam" id="TIGR01730">
    <property type="entry name" value="RND_mfp"/>
    <property type="match status" value="1"/>
</dbReference>
<proteinExistence type="inferred from homology"/>
<feature type="domain" description="Multidrug resistance protein MdtA-like beta-barrel" evidence="6">
    <location>
        <begin position="256"/>
        <end position="343"/>
    </location>
</feature>
<keyword evidence="3" id="KW-0175">Coiled coil</keyword>
<dbReference type="InterPro" id="IPR058624">
    <property type="entry name" value="MdtA-like_HH"/>
</dbReference>
<dbReference type="Gene3D" id="2.40.420.20">
    <property type="match status" value="1"/>
</dbReference>
<evidence type="ECO:0000256" key="2">
    <source>
        <dbReference type="ARBA" id="ARBA00009477"/>
    </source>
</evidence>
<feature type="coiled-coil region" evidence="3">
    <location>
        <begin position="147"/>
        <end position="174"/>
    </location>
</feature>
<evidence type="ECO:0000256" key="1">
    <source>
        <dbReference type="ARBA" id="ARBA00004196"/>
    </source>
</evidence>
<dbReference type="Pfam" id="PF25876">
    <property type="entry name" value="HH_MFP_RND"/>
    <property type="match status" value="1"/>
</dbReference>
<comment type="similarity">
    <text evidence="2">Belongs to the membrane fusion protein (MFP) (TC 8.A.1) family.</text>
</comment>
<dbReference type="RefSeq" id="WP_376996741.1">
    <property type="nucleotide sequence ID" value="NZ_JBHSLC010000041.1"/>
</dbReference>
<evidence type="ECO:0000313" key="8">
    <source>
        <dbReference type="EMBL" id="MFC5357216.1"/>
    </source>
</evidence>
<dbReference type="Pfam" id="PF25944">
    <property type="entry name" value="Beta-barrel_RND"/>
    <property type="match status" value="1"/>
</dbReference>
<dbReference type="InterPro" id="IPR058626">
    <property type="entry name" value="MdtA-like_b-barrel"/>
</dbReference>
<accession>A0ABW0G9H3</accession>
<dbReference type="EMBL" id="JBHSLC010000041">
    <property type="protein sequence ID" value="MFC5357216.1"/>
    <property type="molecule type" value="Genomic_DNA"/>
</dbReference>
<evidence type="ECO:0000259" key="7">
    <source>
        <dbReference type="Pfam" id="PF25967"/>
    </source>
</evidence>
<dbReference type="SUPFAM" id="SSF111369">
    <property type="entry name" value="HlyD-like secretion proteins"/>
    <property type="match status" value="1"/>
</dbReference>
<dbReference type="InterPro" id="IPR058625">
    <property type="entry name" value="MdtA-like_BSH"/>
</dbReference>
<dbReference type="InterPro" id="IPR058627">
    <property type="entry name" value="MdtA-like_C"/>
</dbReference>
<dbReference type="Gene3D" id="2.40.50.100">
    <property type="match status" value="1"/>
</dbReference>
<dbReference type="Gene3D" id="2.40.30.170">
    <property type="match status" value="1"/>
</dbReference>
<dbReference type="InterPro" id="IPR006143">
    <property type="entry name" value="RND_pump_MFP"/>
</dbReference>
<name>A0ABW0G9H3_9PROT</name>
<evidence type="ECO:0000259" key="4">
    <source>
        <dbReference type="Pfam" id="PF25876"/>
    </source>
</evidence>
<dbReference type="PANTHER" id="PTHR30158">
    <property type="entry name" value="ACRA/E-RELATED COMPONENT OF DRUG EFFLUX TRANSPORTER"/>
    <property type="match status" value="1"/>
</dbReference>
<evidence type="ECO:0000256" key="3">
    <source>
        <dbReference type="SAM" id="Coils"/>
    </source>
</evidence>